<comment type="subcellular location">
    <subcellularLocation>
        <location evidence="1">Nucleus</location>
    </subcellularLocation>
</comment>
<dbReference type="AlphaFoldDB" id="A0A665V370"/>
<evidence type="ECO:0000256" key="5">
    <source>
        <dbReference type="SAM" id="MobiDB-lite"/>
    </source>
</evidence>
<dbReference type="GO" id="GO:0042246">
    <property type="term" value="P:tissue regeneration"/>
    <property type="evidence" value="ECO:0007669"/>
    <property type="project" value="InterPro"/>
</dbReference>
<evidence type="ECO:0000256" key="4">
    <source>
        <dbReference type="ARBA" id="ARBA00044950"/>
    </source>
</evidence>
<sequence length="109" mass="12030">MSLSLAGHTEKEQQLAVGQISFEDTFNYTAVMSQPGQKEDEQMQRPEVREEDLTEAKGRLGTEGPAKSKTFEVMEECEKMGKVAPSVFSGVRSGAETAFNTRSSRPVKK</sequence>
<organism evidence="6 7">
    <name type="scientific">Echeneis naucrates</name>
    <name type="common">Live sharksucker</name>
    <dbReference type="NCBI Taxonomy" id="173247"/>
    <lineage>
        <taxon>Eukaryota</taxon>
        <taxon>Metazoa</taxon>
        <taxon>Chordata</taxon>
        <taxon>Craniata</taxon>
        <taxon>Vertebrata</taxon>
        <taxon>Euteleostomi</taxon>
        <taxon>Actinopterygii</taxon>
        <taxon>Neopterygii</taxon>
        <taxon>Teleostei</taxon>
        <taxon>Neoteleostei</taxon>
        <taxon>Acanthomorphata</taxon>
        <taxon>Carangaria</taxon>
        <taxon>Carangiformes</taxon>
        <taxon>Echeneidae</taxon>
        <taxon>Echeneis</taxon>
    </lineage>
</organism>
<reference evidence="6" key="1">
    <citation type="submission" date="2021-04" db="EMBL/GenBank/DDBJ databases">
        <authorList>
            <consortium name="Wellcome Sanger Institute Data Sharing"/>
        </authorList>
    </citation>
    <scope>NUCLEOTIDE SEQUENCE [LARGE SCALE GENOMIC DNA]</scope>
</reference>
<accession>A0A665V370</accession>
<dbReference type="Ensembl" id="ENSENLT00000027144.1">
    <property type="protein sequence ID" value="ENSENLP00000026323.1"/>
    <property type="gene ID" value="ENSENLG00000011843.1"/>
</dbReference>
<keyword evidence="7" id="KW-1185">Reference proteome</keyword>
<feature type="region of interest" description="Disordered" evidence="5">
    <location>
        <begin position="33"/>
        <end position="69"/>
    </location>
</feature>
<keyword evidence="3" id="KW-0539">Nucleus</keyword>
<dbReference type="GO" id="GO:0035988">
    <property type="term" value="P:chondrocyte proliferation"/>
    <property type="evidence" value="ECO:0007669"/>
    <property type="project" value="InterPro"/>
</dbReference>
<feature type="compositionally biased region" description="Basic and acidic residues" evidence="5">
    <location>
        <begin position="37"/>
        <end position="48"/>
    </location>
</feature>
<dbReference type="InParanoid" id="A0A665V370"/>
<evidence type="ECO:0000256" key="2">
    <source>
        <dbReference type="ARBA" id="ARBA00018401"/>
    </source>
</evidence>
<evidence type="ECO:0000313" key="7">
    <source>
        <dbReference type="Proteomes" id="UP000472264"/>
    </source>
</evidence>
<evidence type="ECO:0000256" key="3">
    <source>
        <dbReference type="ARBA" id="ARBA00023242"/>
    </source>
</evidence>
<gene>
    <name evidence="6" type="primary">mustn1a</name>
</gene>
<dbReference type="Pfam" id="PF15682">
    <property type="entry name" value="Mustang"/>
    <property type="match status" value="1"/>
</dbReference>
<dbReference type="GO" id="GO:0005634">
    <property type="term" value="C:nucleus"/>
    <property type="evidence" value="ECO:0007669"/>
    <property type="project" value="UniProtKB-SubCell"/>
</dbReference>
<reference evidence="6" key="2">
    <citation type="submission" date="2025-08" db="UniProtKB">
        <authorList>
            <consortium name="Ensembl"/>
        </authorList>
    </citation>
    <scope>IDENTIFICATION</scope>
</reference>
<proteinExistence type="inferred from homology"/>
<name>A0A665V370_ECHNA</name>
<evidence type="ECO:0000256" key="1">
    <source>
        <dbReference type="ARBA" id="ARBA00004123"/>
    </source>
</evidence>
<dbReference type="OMA" id="FQVMEEC"/>
<evidence type="ECO:0000313" key="6">
    <source>
        <dbReference type="Ensembl" id="ENSENLP00000026323.1"/>
    </source>
</evidence>
<dbReference type="InterPro" id="IPR031394">
    <property type="entry name" value="MUSTN1"/>
</dbReference>
<dbReference type="GO" id="GO:0002062">
    <property type="term" value="P:chondrocyte differentiation"/>
    <property type="evidence" value="ECO:0007669"/>
    <property type="project" value="InterPro"/>
</dbReference>
<dbReference type="Proteomes" id="UP000472264">
    <property type="component" value="Chromosome 5"/>
</dbReference>
<protein>
    <recommendedName>
        <fullName evidence="2">Musculoskeletal embryonic nuclear protein 1</fullName>
    </recommendedName>
</protein>
<comment type="similarity">
    <text evidence="4">Belongs to the MUSTN1 family.</text>
</comment>
<dbReference type="OrthoDB" id="9976882at2759"/>
<reference evidence="6" key="3">
    <citation type="submission" date="2025-09" db="UniProtKB">
        <authorList>
            <consortium name="Ensembl"/>
        </authorList>
    </citation>
    <scope>IDENTIFICATION</scope>
</reference>